<dbReference type="Gene3D" id="2.60.120.330">
    <property type="entry name" value="B-lactam Antibiotic, Isopenicillin N Synthase, Chain"/>
    <property type="match status" value="1"/>
</dbReference>
<accession>A0A200QBK2</accession>
<keyword evidence="6 9" id="KW-0408">Iron</keyword>
<dbReference type="Pfam" id="PF03171">
    <property type="entry name" value="2OG-FeII_Oxy"/>
    <property type="match status" value="1"/>
</dbReference>
<evidence type="ECO:0000256" key="5">
    <source>
        <dbReference type="ARBA" id="ARBA00022723"/>
    </source>
</evidence>
<comment type="subcellular location">
    <subcellularLocation>
        <location evidence="2">Cytoplasm</location>
    </subcellularLocation>
    <subcellularLocation>
        <location evidence="1">Nucleus</location>
    </subcellularLocation>
</comment>
<evidence type="ECO:0000256" key="3">
    <source>
        <dbReference type="ARBA" id="ARBA00008056"/>
    </source>
</evidence>
<evidence type="ECO:0000256" key="6">
    <source>
        <dbReference type="ARBA" id="ARBA00023004"/>
    </source>
</evidence>
<keyword evidence="11" id="KW-0223">Dioxygenase</keyword>
<dbReference type="InterPro" id="IPR026992">
    <property type="entry name" value="DIOX_N"/>
</dbReference>
<dbReference type="GO" id="GO:0005634">
    <property type="term" value="C:nucleus"/>
    <property type="evidence" value="ECO:0007669"/>
    <property type="project" value="UniProtKB-SubCell"/>
</dbReference>
<dbReference type="InterPro" id="IPR005123">
    <property type="entry name" value="Oxoglu/Fe-dep_dioxygenase_dom"/>
</dbReference>
<keyword evidence="12" id="KW-1185">Reference proteome</keyword>
<feature type="domain" description="Fe2OG dioxygenase" evidence="10">
    <location>
        <begin position="216"/>
        <end position="315"/>
    </location>
</feature>
<evidence type="ECO:0000256" key="7">
    <source>
        <dbReference type="ARBA" id="ARBA00023242"/>
    </source>
</evidence>
<sequence length="366" mass="41082">MEGTVLIHKEKTASTSFTSAMSLTRMGTSQVPRRYVLPPSQRPNPNSIVSCSLLDPLPSNTLPLIDLASLQDPSMRSKVIDKIRNACKEFGFFQVINHGVSPSLMKGALDVASEFFNLPPEEKINLMSNDINMPVRYGTSVNHVNDKVHFWRDFLKLYSHPLSKWIDLWPSNPPKYKERMGNYAEAVHALHIQLLQAIFESLGLNPNYLQEEIQEGSQVMAVNCYPACPEPELALGMPPHSDYGFITILLQSYQGLEVMDKKQNWISVPVIDGGLLVNLGDHVEVISNGIYKSVVHRVTVNSEKKRLSIASLHSLGIEKKVGPAPDLLDEQHPKNYKDSSFRDFLDFLSVNDILEGRFIETLKTKA</sequence>
<evidence type="ECO:0000256" key="2">
    <source>
        <dbReference type="ARBA" id="ARBA00004496"/>
    </source>
</evidence>
<evidence type="ECO:0000256" key="1">
    <source>
        <dbReference type="ARBA" id="ARBA00004123"/>
    </source>
</evidence>
<reference evidence="11 12" key="1">
    <citation type="journal article" date="2017" name="Mol. Plant">
        <title>The Genome of Medicinal Plant Macleaya cordata Provides New Insights into Benzylisoquinoline Alkaloids Metabolism.</title>
        <authorList>
            <person name="Liu X."/>
            <person name="Liu Y."/>
            <person name="Huang P."/>
            <person name="Ma Y."/>
            <person name="Qing Z."/>
            <person name="Tang Q."/>
            <person name="Cao H."/>
            <person name="Cheng P."/>
            <person name="Zheng Y."/>
            <person name="Yuan Z."/>
            <person name="Zhou Y."/>
            <person name="Liu J."/>
            <person name="Tang Z."/>
            <person name="Zhuo Y."/>
            <person name="Zhang Y."/>
            <person name="Yu L."/>
            <person name="Huang J."/>
            <person name="Yang P."/>
            <person name="Peng Q."/>
            <person name="Zhang J."/>
            <person name="Jiang W."/>
            <person name="Zhang Z."/>
            <person name="Lin K."/>
            <person name="Ro D.K."/>
            <person name="Chen X."/>
            <person name="Xiong X."/>
            <person name="Shang Y."/>
            <person name="Huang S."/>
            <person name="Zeng J."/>
        </authorList>
    </citation>
    <scope>NUCLEOTIDE SEQUENCE [LARGE SCALE GENOMIC DNA]</scope>
    <source>
        <strain evidence="12">cv. BLH2017</strain>
        <tissue evidence="11">Root</tissue>
    </source>
</reference>
<comment type="caution">
    <text evidence="11">The sequence shown here is derived from an EMBL/GenBank/DDBJ whole genome shotgun (WGS) entry which is preliminary data.</text>
</comment>
<dbReference type="OrthoDB" id="627829at2759"/>
<dbReference type="InterPro" id="IPR044861">
    <property type="entry name" value="IPNS-like_FE2OG_OXY"/>
</dbReference>
<dbReference type="PROSITE" id="PS51471">
    <property type="entry name" value="FE2OG_OXY"/>
    <property type="match status" value="1"/>
</dbReference>
<dbReference type="AlphaFoldDB" id="A0A200QBK2"/>
<comment type="function">
    <text evidence="8">Involved in the regulation of shoot development and salicylic acid (SA) homeostasis.</text>
</comment>
<dbReference type="GO" id="GO:0051213">
    <property type="term" value="F:dioxygenase activity"/>
    <property type="evidence" value="ECO:0007669"/>
    <property type="project" value="UniProtKB-KW"/>
</dbReference>
<dbReference type="EMBL" id="MVGT01002403">
    <property type="protein sequence ID" value="OVA07861.1"/>
    <property type="molecule type" value="Genomic_DNA"/>
</dbReference>
<evidence type="ECO:0000259" key="10">
    <source>
        <dbReference type="PROSITE" id="PS51471"/>
    </source>
</evidence>
<dbReference type="GO" id="GO:0046872">
    <property type="term" value="F:metal ion binding"/>
    <property type="evidence" value="ECO:0007669"/>
    <property type="project" value="UniProtKB-KW"/>
</dbReference>
<dbReference type="InParanoid" id="A0A200QBK2"/>
<dbReference type="STRING" id="56857.A0A200QBK2"/>
<organism evidence="11 12">
    <name type="scientific">Macleaya cordata</name>
    <name type="common">Five-seeded plume-poppy</name>
    <name type="synonym">Bocconia cordata</name>
    <dbReference type="NCBI Taxonomy" id="56857"/>
    <lineage>
        <taxon>Eukaryota</taxon>
        <taxon>Viridiplantae</taxon>
        <taxon>Streptophyta</taxon>
        <taxon>Embryophyta</taxon>
        <taxon>Tracheophyta</taxon>
        <taxon>Spermatophyta</taxon>
        <taxon>Magnoliopsida</taxon>
        <taxon>Ranunculales</taxon>
        <taxon>Papaveraceae</taxon>
        <taxon>Papaveroideae</taxon>
        <taxon>Macleaya</taxon>
    </lineage>
</organism>
<dbReference type="Proteomes" id="UP000195402">
    <property type="component" value="Unassembled WGS sequence"/>
</dbReference>
<evidence type="ECO:0000256" key="9">
    <source>
        <dbReference type="RuleBase" id="RU003682"/>
    </source>
</evidence>
<dbReference type="InterPro" id="IPR027443">
    <property type="entry name" value="IPNS-like_sf"/>
</dbReference>
<dbReference type="FunFam" id="2.60.120.330:FF:000015">
    <property type="entry name" value="Protein DMR6-LIKE OXYGENASE 1"/>
    <property type="match status" value="1"/>
</dbReference>
<dbReference type="PANTHER" id="PTHR47991">
    <property type="entry name" value="OXOGLUTARATE/IRON-DEPENDENT DIOXYGENASE"/>
    <property type="match status" value="1"/>
</dbReference>
<keyword evidence="7" id="KW-0539">Nucleus</keyword>
<evidence type="ECO:0000256" key="4">
    <source>
        <dbReference type="ARBA" id="ARBA00022490"/>
    </source>
</evidence>
<gene>
    <name evidence="11" type="ORF">BVC80_7531g4</name>
</gene>
<evidence type="ECO:0000313" key="11">
    <source>
        <dbReference type="EMBL" id="OVA07861.1"/>
    </source>
</evidence>
<keyword evidence="9" id="KW-0560">Oxidoreductase</keyword>
<dbReference type="InterPro" id="IPR050295">
    <property type="entry name" value="Plant_2OG-oxidoreductases"/>
</dbReference>
<dbReference type="GO" id="GO:0005737">
    <property type="term" value="C:cytoplasm"/>
    <property type="evidence" value="ECO:0007669"/>
    <property type="project" value="UniProtKB-SubCell"/>
</dbReference>
<evidence type="ECO:0000256" key="8">
    <source>
        <dbReference type="ARBA" id="ARBA00059922"/>
    </source>
</evidence>
<proteinExistence type="inferred from homology"/>
<name>A0A200QBK2_MACCD</name>
<dbReference type="OMA" id="WIHMWPS"/>
<comment type="similarity">
    <text evidence="3 9">Belongs to the iron/ascorbate-dependent oxidoreductase family.</text>
</comment>
<keyword evidence="4" id="KW-0963">Cytoplasm</keyword>
<dbReference type="SUPFAM" id="SSF51197">
    <property type="entry name" value="Clavaminate synthase-like"/>
    <property type="match status" value="1"/>
</dbReference>
<protein>
    <submittedName>
        <fullName evidence="11">Oxoglutarate/iron-dependent dioxygenase</fullName>
    </submittedName>
</protein>
<evidence type="ECO:0000313" key="12">
    <source>
        <dbReference type="Proteomes" id="UP000195402"/>
    </source>
</evidence>
<keyword evidence="5 9" id="KW-0479">Metal-binding</keyword>
<dbReference type="Pfam" id="PF14226">
    <property type="entry name" value="DIOX_N"/>
    <property type="match status" value="1"/>
</dbReference>